<sequence length="131" mass="14561">MARKKAVLDYVMIEKLASLGCTEYEIAYAIGYTPQHFSTIKKKDQLLREAIDRGSNTIKVAIRRAQLKVALPEGDYNGNVSMLIWLGKQYLRQSDHLKLSGDEEEPLVVNTLADFVKNAAAKKEKSGSSGT</sequence>
<gene>
    <name evidence="1" type="ORF">ASZ90_013141</name>
</gene>
<organism evidence="1">
    <name type="scientific">hydrocarbon metagenome</name>
    <dbReference type="NCBI Taxonomy" id="938273"/>
    <lineage>
        <taxon>unclassified sequences</taxon>
        <taxon>metagenomes</taxon>
        <taxon>ecological metagenomes</taxon>
    </lineage>
</organism>
<name>A0A0W8F961_9ZZZZ</name>
<proteinExistence type="predicted"/>
<dbReference type="EMBL" id="LNQE01001460">
    <property type="protein sequence ID" value="KUG17138.1"/>
    <property type="molecule type" value="Genomic_DNA"/>
</dbReference>
<dbReference type="AlphaFoldDB" id="A0A0W8F961"/>
<protein>
    <submittedName>
        <fullName evidence="1">Uncharacterized protein</fullName>
    </submittedName>
</protein>
<reference evidence="1" key="1">
    <citation type="journal article" date="2015" name="Proc. Natl. Acad. Sci. U.S.A.">
        <title>Networks of energetic and metabolic interactions define dynamics in microbial communities.</title>
        <authorList>
            <person name="Embree M."/>
            <person name="Liu J.K."/>
            <person name="Al-Bassam M.M."/>
            <person name="Zengler K."/>
        </authorList>
    </citation>
    <scope>NUCLEOTIDE SEQUENCE</scope>
</reference>
<comment type="caution">
    <text evidence="1">The sequence shown here is derived from an EMBL/GenBank/DDBJ whole genome shotgun (WGS) entry which is preliminary data.</text>
</comment>
<evidence type="ECO:0000313" key="1">
    <source>
        <dbReference type="EMBL" id="KUG17138.1"/>
    </source>
</evidence>
<accession>A0A0W8F961</accession>